<dbReference type="InterPro" id="IPR036291">
    <property type="entry name" value="NAD(P)-bd_dom_sf"/>
</dbReference>
<dbReference type="STRING" id="192814.GCA_900166575_02151"/>
<keyword evidence="4" id="KW-1185">Reference proteome</keyword>
<comment type="similarity">
    <text evidence="1">Belongs to the short-chain dehydrogenases/reductases (SDR) family.</text>
</comment>
<dbReference type="InterPro" id="IPR002347">
    <property type="entry name" value="SDR_fam"/>
</dbReference>
<dbReference type="Pfam" id="PF13561">
    <property type="entry name" value="adh_short_C2"/>
    <property type="match status" value="1"/>
</dbReference>
<evidence type="ECO:0000313" key="4">
    <source>
        <dbReference type="Proteomes" id="UP000297982"/>
    </source>
</evidence>
<dbReference type="Gene3D" id="3.40.50.720">
    <property type="entry name" value="NAD(P)-binding Rossmann-like Domain"/>
    <property type="match status" value="1"/>
</dbReference>
<comment type="caution">
    <text evidence="3">The sequence shown here is derived from an EMBL/GenBank/DDBJ whole genome shotgun (WGS) entry which is preliminary data.</text>
</comment>
<keyword evidence="2" id="KW-0560">Oxidoreductase</keyword>
<dbReference type="AlphaFoldDB" id="A0A4Z0H8R1"/>
<evidence type="ECO:0000256" key="2">
    <source>
        <dbReference type="ARBA" id="ARBA00023002"/>
    </source>
</evidence>
<protein>
    <submittedName>
        <fullName evidence="3">SDR family oxidoreductase</fullName>
    </submittedName>
</protein>
<name>A0A4Z0H8R1_9BACI</name>
<reference evidence="3 4" key="1">
    <citation type="journal article" date="2003" name="Int. J. Syst. Evol. Microbiol.">
        <title>Halobacillus salinus sp. nov., isolated from a salt lake on the coast of the East Sea in Korea.</title>
        <authorList>
            <person name="Yoon J.H."/>
            <person name="Kang K.H."/>
            <person name="Park Y.H."/>
        </authorList>
    </citation>
    <scope>NUCLEOTIDE SEQUENCE [LARGE SCALE GENOMIC DNA]</scope>
    <source>
        <strain evidence="3 4">HSL-3</strain>
    </source>
</reference>
<dbReference type="PANTHER" id="PTHR42760">
    <property type="entry name" value="SHORT-CHAIN DEHYDROGENASES/REDUCTASES FAMILY MEMBER"/>
    <property type="match status" value="1"/>
</dbReference>
<dbReference type="PRINTS" id="PR00080">
    <property type="entry name" value="SDRFAMILY"/>
</dbReference>
<dbReference type="CDD" id="cd05233">
    <property type="entry name" value="SDR_c"/>
    <property type="match status" value="1"/>
</dbReference>
<proteinExistence type="inferred from homology"/>
<dbReference type="PANTHER" id="PTHR42760:SF133">
    <property type="entry name" value="3-OXOACYL-[ACYL-CARRIER-PROTEIN] REDUCTASE"/>
    <property type="match status" value="1"/>
</dbReference>
<evidence type="ECO:0000256" key="1">
    <source>
        <dbReference type="ARBA" id="ARBA00006484"/>
    </source>
</evidence>
<organism evidence="3 4">
    <name type="scientific">Halobacillus salinus</name>
    <dbReference type="NCBI Taxonomy" id="192814"/>
    <lineage>
        <taxon>Bacteria</taxon>
        <taxon>Bacillati</taxon>
        <taxon>Bacillota</taxon>
        <taxon>Bacilli</taxon>
        <taxon>Bacillales</taxon>
        <taxon>Bacillaceae</taxon>
        <taxon>Halobacillus</taxon>
    </lineage>
</organism>
<dbReference type="Proteomes" id="UP000297982">
    <property type="component" value="Unassembled WGS sequence"/>
</dbReference>
<dbReference type="PROSITE" id="PS00061">
    <property type="entry name" value="ADH_SHORT"/>
    <property type="match status" value="1"/>
</dbReference>
<dbReference type="SUPFAM" id="SSF51735">
    <property type="entry name" value="NAD(P)-binding Rossmann-fold domains"/>
    <property type="match status" value="1"/>
</dbReference>
<dbReference type="GO" id="GO:0008206">
    <property type="term" value="P:bile acid metabolic process"/>
    <property type="evidence" value="ECO:0007669"/>
    <property type="project" value="UniProtKB-ARBA"/>
</dbReference>
<gene>
    <name evidence="3" type="ORF">E4663_09050</name>
</gene>
<sequence length="249" mass="27373">MDHSKEVVLITGASNGIGKGLSLAYAKRGAKVIGCDIDEENGRKLSKEANELSGTFLFYPCDVSNPQAISQLIKQLETDHQIPTILINNAGISEFKNIFESWVEDWDEIINTNLRSVFLFSKLTSSLWKGMQIKGRIINIASTRASMSEPNSEGYAASKGGIIALTHALAASLTSYDIRVNSISPGWIHTGDLSELRNVDHEQHLSNRVGRVEDIAKAAFYLADAENDFVNGENIVVDGGMTRKMIYEH</sequence>
<dbReference type="PRINTS" id="PR00081">
    <property type="entry name" value="GDHRDH"/>
</dbReference>
<accession>A0A4Z0H8R1</accession>
<dbReference type="FunFam" id="3.40.50.720:FF:000084">
    <property type="entry name" value="Short-chain dehydrogenase reductase"/>
    <property type="match status" value="1"/>
</dbReference>
<dbReference type="GO" id="GO:0016616">
    <property type="term" value="F:oxidoreductase activity, acting on the CH-OH group of donors, NAD or NADP as acceptor"/>
    <property type="evidence" value="ECO:0007669"/>
    <property type="project" value="TreeGrafter"/>
</dbReference>
<dbReference type="EMBL" id="SRJC01000001">
    <property type="protein sequence ID" value="TGB05501.1"/>
    <property type="molecule type" value="Genomic_DNA"/>
</dbReference>
<evidence type="ECO:0000313" key="3">
    <source>
        <dbReference type="EMBL" id="TGB05501.1"/>
    </source>
</evidence>
<dbReference type="RefSeq" id="WP_135327599.1">
    <property type="nucleotide sequence ID" value="NZ_SRJC01000001.1"/>
</dbReference>
<dbReference type="InterPro" id="IPR020904">
    <property type="entry name" value="Sc_DH/Rdtase_CS"/>
</dbReference>